<feature type="compositionally biased region" description="Acidic residues" evidence="12">
    <location>
        <begin position="147"/>
        <end position="162"/>
    </location>
</feature>
<comment type="function">
    <text evidence="1">Responsible for methylating the 5'-cap structure of mRNAs.</text>
</comment>
<dbReference type="GO" id="GO:0003723">
    <property type="term" value="F:RNA binding"/>
    <property type="evidence" value="ECO:0007669"/>
    <property type="project" value="UniProtKB-KW"/>
</dbReference>
<evidence type="ECO:0000256" key="9">
    <source>
        <dbReference type="ARBA" id="ARBA00033387"/>
    </source>
</evidence>
<evidence type="ECO:0000256" key="6">
    <source>
        <dbReference type="ARBA" id="ARBA00022884"/>
    </source>
</evidence>
<evidence type="ECO:0000256" key="3">
    <source>
        <dbReference type="ARBA" id="ARBA00022603"/>
    </source>
</evidence>
<keyword evidence="15" id="KW-1185">Reference proteome</keyword>
<dbReference type="Pfam" id="PF03291">
    <property type="entry name" value="mRNA_G-N7_MeTrfase"/>
    <property type="match status" value="1"/>
</dbReference>
<feature type="compositionally biased region" description="Basic and acidic residues" evidence="12">
    <location>
        <begin position="84"/>
        <end position="143"/>
    </location>
</feature>
<evidence type="ECO:0000256" key="7">
    <source>
        <dbReference type="ARBA" id="ARBA00023042"/>
    </source>
</evidence>
<dbReference type="CDD" id="cd02440">
    <property type="entry name" value="AdoMet_MTases"/>
    <property type="match status" value="1"/>
</dbReference>
<dbReference type="EC" id="2.1.1.56" evidence="2"/>
<sequence>MFDPVRGITAVPASRRTSSSSSSRHDEPSPMQDPRRFSESSIGARSAVSDASSSAAARRTSMDVLGPIMASPPRSEAIGKRRSSNIEEGVRGDGGRDGKKARLDAVDDKSSMDHPNVRDQDRSMEAASPDRDGYSPRAVRDQQPEAMADEDEQTENQAEEEPAPAKVAPVLPEPHLKPKPKPSSPPSADARDVDESGTDAEMAIDRKPSPPRFTPPAEEDQAKKNGRHAAQDREELSDPPMPRYAPKHRVSAPTLVMRPIGIDEIDDKRRRCRNPLREEWERHHRADSREPLDNLLREYYESKQAQGSGRDAETEAALKRARDDDLKDALEVADHYNKRREVGIQGREESPIIALRRFNNWVKSVLIGRFSRGDDPRLDGRGRPRGGRMMELGCGKGGDLKKWDKVNPASLVGVDIAQVSIEQAIQRHRDNKSRFEARFFAFDCFSRPLTEVVPRELLEPGIDTVSLQFCMHYAWESVEKARTMLDNVSRFLRVGGTFIGTIPDCDVLRNRLYRSGATSRTFGNAHYHLTFDERLANTPFGDRYTFFPRGRRGKRARVGLRCVYSHNFADIYNQDGRGGRRNGTEFGSLAERMRVVDAARGELVMDEDMWEAVTLYKGFAFEKVR</sequence>
<dbReference type="InterPro" id="IPR029063">
    <property type="entry name" value="SAM-dependent_MTases_sf"/>
</dbReference>
<evidence type="ECO:0000256" key="4">
    <source>
        <dbReference type="ARBA" id="ARBA00022679"/>
    </source>
</evidence>
<keyword evidence="4" id="KW-0808">Transferase</keyword>
<keyword evidence="6" id="KW-0694">RNA-binding</keyword>
<dbReference type="PANTHER" id="PTHR12189:SF2">
    <property type="entry name" value="MRNA CAP GUANINE-N7 METHYLTRANSFERASE"/>
    <property type="match status" value="1"/>
</dbReference>
<organism evidence="14 15">
    <name type="scientific">Pseudozyma flocculosa</name>
    <dbReference type="NCBI Taxonomy" id="84751"/>
    <lineage>
        <taxon>Eukaryota</taxon>
        <taxon>Fungi</taxon>
        <taxon>Dikarya</taxon>
        <taxon>Basidiomycota</taxon>
        <taxon>Ustilaginomycotina</taxon>
        <taxon>Ustilaginomycetes</taxon>
        <taxon>Ustilaginales</taxon>
        <taxon>Ustilaginaceae</taxon>
        <taxon>Pseudozyma</taxon>
    </lineage>
</organism>
<evidence type="ECO:0000256" key="2">
    <source>
        <dbReference type="ARBA" id="ARBA00011926"/>
    </source>
</evidence>
<comment type="catalytic activity">
    <reaction evidence="10">
        <text>a 5'-end (5'-triphosphoguanosine)-ribonucleoside in mRNA + S-adenosyl-L-methionine = a 5'-end (N(7)-methyl 5'-triphosphoguanosine)-ribonucleoside in mRNA + S-adenosyl-L-homocysteine</text>
        <dbReference type="Rhea" id="RHEA:67008"/>
        <dbReference type="Rhea" id="RHEA-COMP:17166"/>
        <dbReference type="Rhea" id="RHEA-COMP:17167"/>
        <dbReference type="ChEBI" id="CHEBI:57856"/>
        <dbReference type="ChEBI" id="CHEBI:59789"/>
        <dbReference type="ChEBI" id="CHEBI:156461"/>
        <dbReference type="ChEBI" id="CHEBI:167617"/>
        <dbReference type="EC" id="2.1.1.56"/>
    </reaction>
</comment>
<dbReference type="InterPro" id="IPR039753">
    <property type="entry name" value="RG7MT1"/>
</dbReference>
<feature type="compositionally biased region" description="Low complexity" evidence="12">
    <location>
        <begin position="44"/>
        <end position="59"/>
    </location>
</feature>
<evidence type="ECO:0000256" key="5">
    <source>
        <dbReference type="ARBA" id="ARBA00022691"/>
    </source>
</evidence>
<dbReference type="GO" id="GO:0004482">
    <property type="term" value="F:mRNA 5'-cap (guanine-N7-)-methyltransferase activity"/>
    <property type="evidence" value="ECO:0007669"/>
    <property type="project" value="UniProtKB-EC"/>
</dbReference>
<dbReference type="OrthoDB" id="10248867at2759"/>
<gene>
    <name evidence="14" type="ORF">PSFLO_07790</name>
</gene>
<dbReference type="InterPro" id="IPR004971">
    <property type="entry name" value="mRNA_G-N7_MeTrfase_dom"/>
</dbReference>
<accession>A0A5C3FF45</accession>
<evidence type="ECO:0000256" key="10">
    <source>
        <dbReference type="ARBA" id="ARBA00044712"/>
    </source>
</evidence>
<protein>
    <recommendedName>
        <fullName evidence="11">mRNA cap guanine-N(7) methyltransferase</fullName>
        <ecNumber evidence="2">2.1.1.56</ecNumber>
    </recommendedName>
    <alternativeName>
        <fullName evidence="8">mRNA (guanine-N(7))-methyltransferase</fullName>
    </alternativeName>
    <alternativeName>
        <fullName evidence="9">mRNA cap methyltransferase</fullName>
    </alternativeName>
</protein>
<proteinExistence type="predicted"/>
<keyword evidence="7" id="KW-0507">mRNA processing</keyword>
<evidence type="ECO:0000256" key="8">
    <source>
        <dbReference type="ARBA" id="ARBA00032772"/>
    </source>
</evidence>
<dbReference type="PROSITE" id="PS51562">
    <property type="entry name" value="RNA_CAP0_MT"/>
    <property type="match status" value="1"/>
</dbReference>
<evidence type="ECO:0000259" key="13">
    <source>
        <dbReference type="PROSITE" id="PS51562"/>
    </source>
</evidence>
<keyword evidence="7" id="KW-0506">mRNA capping</keyword>
<name>A0A5C3FF45_9BASI</name>
<evidence type="ECO:0000313" key="15">
    <source>
        <dbReference type="Proteomes" id="UP000323386"/>
    </source>
</evidence>
<dbReference type="Gene3D" id="3.40.50.150">
    <property type="entry name" value="Vaccinia Virus protein VP39"/>
    <property type="match status" value="1"/>
</dbReference>
<reference evidence="14 15" key="1">
    <citation type="submission" date="2018-03" db="EMBL/GenBank/DDBJ databases">
        <authorList>
            <person name="Guldener U."/>
        </authorList>
    </citation>
    <scope>NUCLEOTIDE SEQUENCE [LARGE SCALE GENOMIC DNA]</scope>
    <source>
        <strain evidence="14 15">DAOM196992</strain>
    </source>
</reference>
<keyword evidence="3" id="KW-0489">Methyltransferase</keyword>
<feature type="compositionally biased region" description="Basic and acidic residues" evidence="12">
    <location>
        <begin position="23"/>
        <end position="38"/>
    </location>
</feature>
<dbReference type="GO" id="GO:0005634">
    <property type="term" value="C:nucleus"/>
    <property type="evidence" value="ECO:0007669"/>
    <property type="project" value="TreeGrafter"/>
</dbReference>
<feature type="domain" description="MRNA cap 0 methyltransferase" evidence="13">
    <location>
        <begin position="350"/>
        <end position="624"/>
    </location>
</feature>
<evidence type="ECO:0000256" key="12">
    <source>
        <dbReference type="SAM" id="MobiDB-lite"/>
    </source>
</evidence>
<evidence type="ECO:0000313" key="14">
    <source>
        <dbReference type="EMBL" id="SPO42307.1"/>
    </source>
</evidence>
<dbReference type="AlphaFoldDB" id="A0A5C3FF45"/>
<feature type="region of interest" description="Disordered" evidence="12">
    <location>
        <begin position="1"/>
        <end position="251"/>
    </location>
</feature>
<evidence type="ECO:0000256" key="1">
    <source>
        <dbReference type="ARBA" id="ARBA00003378"/>
    </source>
</evidence>
<dbReference type="SUPFAM" id="SSF53335">
    <property type="entry name" value="S-adenosyl-L-methionine-dependent methyltransferases"/>
    <property type="match status" value="1"/>
</dbReference>
<dbReference type="Proteomes" id="UP000323386">
    <property type="component" value="Unassembled WGS sequence"/>
</dbReference>
<keyword evidence="5" id="KW-0949">S-adenosyl-L-methionine</keyword>
<evidence type="ECO:0000256" key="11">
    <source>
        <dbReference type="ARBA" id="ARBA00049739"/>
    </source>
</evidence>
<dbReference type="EMBL" id="OOIP01000130">
    <property type="protein sequence ID" value="SPO42307.1"/>
    <property type="molecule type" value="Genomic_DNA"/>
</dbReference>
<dbReference type="PANTHER" id="PTHR12189">
    <property type="entry name" value="MRNA GUANINE-7- METHYLTRANSFERASE"/>
    <property type="match status" value="1"/>
</dbReference>